<comment type="caution">
    <text evidence="14">The sequence shown here is derived from an EMBL/GenBank/DDBJ whole genome shotgun (WGS) entry which is preliminary data.</text>
</comment>
<dbReference type="GO" id="GO:0051301">
    <property type="term" value="P:cell division"/>
    <property type="evidence" value="ECO:0007669"/>
    <property type="project" value="UniProtKB-KW"/>
</dbReference>
<evidence type="ECO:0000256" key="8">
    <source>
        <dbReference type="ARBA" id="ARBA00023306"/>
    </source>
</evidence>
<keyword evidence="3 10" id="KW-0132">Cell division</keyword>
<keyword evidence="15" id="KW-1185">Reference proteome</keyword>
<evidence type="ECO:0000256" key="6">
    <source>
        <dbReference type="ARBA" id="ARBA00022960"/>
    </source>
</evidence>
<comment type="pathway">
    <text evidence="10">Cell wall biogenesis; peptidoglycan biosynthesis.</text>
</comment>
<dbReference type="InterPro" id="IPR000713">
    <property type="entry name" value="Mur_ligase_N"/>
</dbReference>
<comment type="function">
    <text evidence="10">Involved in cell wall formation. Catalyzes the final step in the synthesis of UDP-N-acetylmuramoyl-pentapeptide, the precursor of murein.</text>
</comment>
<keyword evidence="8 10" id="KW-0131">Cell cycle</keyword>
<dbReference type="RefSeq" id="WP_185662052.1">
    <property type="nucleotide sequence ID" value="NZ_CAWPOO010000013.1"/>
</dbReference>
<evidence type="ECO:0000256" key="10">
    <source>
        <dbReference type="RuleBase" id="RU004136"/>
    </source>
</evidence>
<dbReference type="InterPro" id="IPR013221">
    <property type="entry name" value="Mur_ligase_cen"/>
</dbReference>
<dbReference type="Proteomes" id="UP000526501">
    <property type="component" value="Unassembled WGS sequence"/>
</dbReference>
<dbReference type="Pfam" id="PF01225">
    <property type="entry name" value="Mur_ligase"/>
    <property type="match status" value="1"/>
</dbReference>
<dbReference type="InterPro" id="IPR035911">
    <property type="entry name" value="MurE/MurF_N"/>
</dbReference>
<dbReference type="Gene3D" id="3.40.1390.10">
    <property type="entry name" value="MurE/MurF, N-terminal domain"/>
    <property type="match status" value="1"/>
</dbReference>
<evidence type="ECO:0000259" key="12">
    <source>
        <dbReference type="Pfam" id="PF02875"/>
    </source>
</evidence>
<evidence type="ECO:0000256" key="1">
    <source>
        <dbReference type="ARBA" id="ARBA00022490"/>
    </source>
</evidence>
<dbReference type="Pfam" id="PF02875">
    <property type="entry name" value="Mur_ligase_C"/>
    <property type="match status" value="1"/>
</dbReference>
<evidence type="ECO:0000259" key="13">
    <source>
        <dbReference type="Pfam" id="PF08245"/>
    </source>
</evidence>
<keyword evidence="2 14" id="KW-0436">Ligase</keyword>
<keyword evidence="5" id="KW-0067">ATP-binding</keyword>
<evidence type="ECO:0000313" key="15">
    <source>
        <dbReference type="Proteomes" id="UP000526501"/>
    </source>
</evidence>
<dbReference type="Gene3D" id="3.90.190.20">
    <property type="entry name" value="Mur ligase, C-terminal domain"/>
    <property type="match status" value="1"/>
</dbReference>
<keyword evidence="7 10" id="KW-0573">Peptidoglycan synthesis</keyword>
<dbReference type="PANTHER" id="PTHR43024">
    <property type="entry name" value="UDP-N-ACETYLMURAMOYL-TRIPEPTIDE--D-ALANYL-D-ALANINE LIGASE"/>
    <property type="match status" value="1"/>
</dbReference>
<dbReference type="InterPro" id="IPR036615">
    <property type="entry name" value="Mur_ligase_C_dom_sf"/>
</dbReference>
<keyword evidence="1" id="KW-0963">Cytoplasm</keyword>
<evidence type="ECO:0000259" key="11">
    <source>
        <dbReference type="Pfam" id="PF01225"/>
    </source>
</evidence>
<protein>
    <recommendedName>
        <fullName evidence="10">UDP-N-acetylmuramoyl-tripeptide--D-alanyl-D-alanine ligase</fullName>
        <ecNumber evidence="10">6.3.2.10</ecNumber>
    </recommendedName>
</protein>
<evidence type="ECO:0000313" key="14">
    <source>
        <dbReference type="EMBL" id="MBC2608201.1"/>
    </source>
</evidence>
<organism evidence="14 15">
    <name type="scientific">Pelagicoccus albus</name>
    <dbReference type="NCBI Taxonomy" id="415222"/>
    <lineage>
        <taxon>Bacteria</taxon>
        <taxon>Pseudomonadati</taxon>
        <taxon>Verrucomicrobiota</taxon>
        <taxon>Opitutia</taxon>
        <taxon>Puniceicoccales</taxon>
        <taxon>Pelagicoccaceae</taxon>
        <taxon>Pelagicoccus</taxon>
    </lineage>
</organism>
<keyword evidence="6 10" id="KW-0133">Cell shape</keyword>
<keyword evidence="9 10" id="KW-0961">Cell wall biogenesis/degradation</keyword>
<evidence type="ECO:0000256" key="9">
    <source>
        <dbReference type="ARBA" id="ARBA00023316"/>
    </source>
</evidence>
<dbReference type="InterPro" id="IPR004101">
    <property type="entry name" value="Mur_ligase_C"/>
</dbReference>
<dbReference type="InterPro" id="IPR005863">
    <property type="entry name" value="UDP-N-AcMur_synth"/>
</dbReference>
<feature type="domain" description="Mur ligase N-terminal catalytic" evidence="11">
    <location>
        <begin position="27"/>
        <end position="94"/>
    </location>
</feature>
<dbReference type="SUPFAM" id="SSF53623">
    <property type="entry name" value="MurD-like peptide ligases, catalytic domain"/>
    <property type="match status" value="1"/>
</dbReference>
<dbReference type="PANTHER" id="PTHR43024:SF1">
    <property type="entry name" value="UDP-N-ACETYLMURAMOYL-TRIPEPTIDE--D-ALANYL-D-ALANINE LIGASE"/>
    <property type="match status" value="1"/>
</dbReference>
<sequence length="454" mass="49582">MDTIDASDFESWTSGQWRNGFPSKMAGLVNDSRKVQPGFLFAAIKTQARDGHDFLNTALEAGASGAIVNRFQTEVEIPQLLVSDVQKALRAAARGYRETWKAKVIGITGSCGKTTCKELLACLLSDSETLSTLGNLNNLLGVPMSILKPQGQTAEFAVLEAGISEPGEMELLEECIQPEIGIITSIGPAHLQDLGSVEGVAKEKGKLLKGSRLEIAFVGSTCMPYLKQIDCSKAVVVEPDEELSKLWSYRFETSDGRTRHWQNIEGTVREFEYGGTGAGLASNAALAIAAASHLGRGWETVAESLRDWRPAQMRNEWRKLGDWKVFVDCYNANPLSMRDSLDTFVRETSGEEARFYLIGCMEELGGESKRLHEELGRAIPFRKQDFLLVIGGEASSVLHGMKCAGRATDNCIAIETAEEATEQLRNFSGNVFLKGSRKYRLESVLPVLQGGAAC</sequence>
<evidence type="ECO:0000256" key="7">
    <source>
        <dbReference type="ARBA" id="ARBA00022984"/>
    </source>
</evidence>
<evidence type="ECO:0000256" key="2">
    <source>
        <dbReference type="ARBA" id="ARBA00022598"/>
    </source>
</evidence>
<dbReference type="GO" id="GO:0005524">
    <property type="term" value="F:ATP binding"/>
    <property type="evidence" value="ECO:0007669"/>
    <property type="project" value="UniProtKB-KW"/>
</dbReference>
<dbReference type="NCBIfam" id="TIGR01143">
    <property type="entry name" value="murF"/>
    <property type="match status" value="1"/>
</dbReference>
<accession>A0A7X1B9J8</accession>
<evidence type="ECO:0000256" key="3">
    <source>
        <dbReference type="ARBA" id="ARBA00022618"/>
    </source>
</evidence>
<dbReference type="Pfam" id="PF08245">
    <property type="entry name" value="Mur_ligase_M"/>
    <property type="match status" value="1"/>
</dbReference>
<dbReference type="UniPathway" id="UPA00219"/>
<keyword evidence="4" id="KW-0547">Nucleotide-binding</keyword>
<dbReference type="GO" id="GO:0047480">
    <property type="term" value="F:UDP-N-acetylmuramoyl-tripeptide-D-alanyl-D-alanine ligase activity"/>
    <property type="evidence" value="ECO:0007669"/>
    <property type="project" value="UniProtKB-EC"/>
</dbReference>
<comment type="subcellular location">
    <subcellularLocation>
        <location evidence="10">Cytoplasm</location>
    </subcellularLocation>
</comment>
<dbReference type="Gene3D" id="3.40.1190.10">
    <property type="entry name" value="Mur-like, catalytic domain"/>
    <property type="match status" value="1"/>
</dbReference>
<name>A0A7X1B9J8_9BACT</name>
<dbReference type="SUPFAM" id="SSF63418">
    <property type="entry name" value="MurE/MurF N-terminal domain"/>
    <property type="match status" value="1"/>
</dbReference>
<dbReference type="AlphaFoldDB" id="A0A7X1B9J8"/>
<dbReference type="InterPro" id="IPR051046">
    <property type="entry name" value="MurCDEF_CellWall_CoF430Synth"/>
</dbReference>
<dbReference type="EMBL" id="JACHVC010000013">
    <property type="protein sequence ID" value="MBC2608201.1"/>
    <property type="molecule type" value="Genomic_DNA"/>
</dbReference>
<evidence type="ECO:0000256" key="4">
    <source>
        <dbReference type="ARBA" id="ARBA00022741"/>
    </source>
</evidence>
<gene>
    <name evidence="14" type="ORF">H5P27_19250</name>
</gene>
<dbReference type="GO" id="GO:0005737">
    <property type="term" value="C:cytoplasm"/>
    <property type="evidence" value="ECO:0007669"/>
    <property type="project" value="UniProtKB-SubCell"/>
</dbReference>
<feature type="domain" description="Mur ligase C-terminal" evidence="12">
    <location>
        <begin position="314"/>
        <end position="426"/>
    </location>
</feature>
<dbReference type="InterPro" id="IPR036565">
    <property type="entry name" value="Mur-like_cat_sf"/>
</dbReference>
<dbReference type="GO" id="GO:0009252">
    <property type="term" value="P:peptidoglycan biosynthetic process"/>
    <property type="evidence" value="ECO:0007669"/>
    <property type="project" value="UniProtKB-UniPathway"/>
</dbReference>
<dbReference type="SUPFAM" id="SSF53244">
    <property type="entry name" value="MurD-like peptide ligases, peptide-binding domain"/>
    <property type="match status" value="1"/>
</dbReference>
<dbReference type="GO" id="GO:0071555">
    <property type="term" value="P:cell wall organization"/>
    <property type="evidence" value="ECO:0007669"/>
    <property type="project" value="UniProtKB-KW"/>
</dbReference>
<evidence type="ECO:0000256" key="5">
    <source>
        <dbReference type="ARBA" id="ARBA00022840"/>
    </source>
</evidence>
<dbReference type="GO" id="GO:0008360">
    <property type="term" value="P:regulation of cell shape"/>
    <property type="evidence" value="ECO:0007669"/>
    <property type="project" value="UniProtKB-KW"/>
</dbReference>
<reference evidence="14 15" key="1">
    <citation type="submission" date="2020-07" db="EMBL/GenBank/DDBJ databases">
        <authorList>
            <person name="Feng X."/>
        </authorList>
    </citation>
    <scope>NUCLEOTIDE SEQUENCE [LARGE SCALE GENOMIC DNA]</scope>
    <source>
        <strain evidence="14 15">JCM23202</strain>
    </source>
</reference>
<comment type="catalytic activity">
    <reaction evidence="10">
        <text>D-alanyl-D-alanine + UDP-N-acetyl-alpha-D-muramoyl-L-alanyl-gamma-D-glutamyl-meso-2,6-diaminopimelate + ATP = UDP-N-acetyl-alpha-D-muramoyl-L-alanyl-gamma-D-glutamyl-meso-2,6-diaminopimeloyl-D-alanyl-D-alanine + ADP + phosphate + H(+)</text>
        <dbReference type="Rhea" id="RHEA:28374"/>
        <dbReference type="ChEBI" id="CHEBI:15378"/>
        <dbReference type="ChEBI" id="CHEBI:30616"/>
        <dbReference type="ChEBI" id="CHEBI:43474"/>
        <dbReference type="ChEBI" id="CHEBI:57822"/>
        <dbReference type="ChEBI" id="CHEBI:61386"/>
        <dbReference type="ChEBI" id="CHEBI:83905"/>
        <dbReference type="ChEBI" id="CHEBI:456216"/>
        <dbReference type="EC" id="6.3.2.10"/>
    </reaction>
</comment>
<dbReference type="EC" id="6.3.2.10" evidence="10"/>
<proteinExistence type="predicted"/>
<feature type="domain" description="Mur ligase central" evidence="13">
    <location>
        <begin position="107"/>
        <end position="291"/>
    </location>
</feature>